<dbReference type="InterPro" id="IPR002156">
    <property type="entry name" value="RNaseH_domain"/>
</dbReference>
<name>H0UMJ5_9BACT</name>
<dbReference type="PROSITE" id="PS50879">
    <property type="entry name" value="RNASE_H_1"/>
    <property type="match status" value="1"/>
</dbReference>
<dbReference type="OrthoDB" id="7845843at2"/>
<dbReference type="eggNOG" id="COG0328">
    <property type="taxonomic scope" value="Bacteria"/>
</dbReference>
<dbReference type="SUPFAM" id="SSF53098">
    <property type="entry name" value="Ribonuclease H-like"/>
    <property type="match status" value="1"/>
</dbReference>
<dbReference type="RefSeq" id="WP_008521862.1">
    <property type="nucleotide sequence ID" value="NZ_CM001376.1"/>
</dbReference>
<dbReference type="PROSITE" id="PS50966">
    <property type="entry name" value="ZF_SWIM"/>
    <property type="match status" value="1"/>
</dbReference>
<dbReference type="PANTHER" id="PTHR46387:SF2">
    <property type="entry name" value="RIBONUCLEASE HI"/>
    <property type="match status" value="1"/>
</dbReference>
<reference evidence="4 5" key="1">
    <citation type="submission" date="2011-11" db="EMBL/GenBank/DDBJ databases">
        <title>The Noncontiguous Finished genome of Jonquetella anthropi DSM 22815.</title>
        <authorList>
            <consortium name="US DOE Joint Genome Institute (JGI-PGF)"/>
            <person name="Lucas S."/>
            <person name="Copeland A."/>
            <person name="Lapidus A."/>
            <person name="Glavina del Rio T."/>
            <person name="Dalin E."/>
            <person name="Tice H."/>
            <person name="Bruce D."/>
            <person name="Goodwin L."/>
            <person name="Pitluck S."/>
            <person name="Peters L."/>
            <person name="Mikhailova N."/>
            <person name="Held B."/>
            <person name="Kyrpides N."/>
            <person name="Mavromatis K."/>
            <person name="Ivanova N."/>
            <person name="Markowitz V."/>
            <person name="Cheng J.-F."/>
            <person name="Hugenholtz P."/>
            <person name="Woyke T."/>
            <person name="Wu D."/>
            <person name="Gronow S."/>
            <person name="Wellnitz S."/>
            <person name="Brambilla E."/>
            <person name="Klenk H.-P."/>
            <person name="Eisen J.A."/>
        </authorList>
    </citation>
    <scope>NUCLEOTIDE SEQUENCE [LARGE SCALE GENOMIC DNA]</scope>
    <source>
        <strain evidence="4 5">DSM 22815</strain>
    </source>
</reference>
<gene>
    <name evidence="4" type="ORF">JonanDRAFT_1334</name>
</gene>
<feature type="domain" description="SWIM-type" evidence="3">
    <location>
        <begin position="167"/>
        <end position="189"/>
    </location>
</feature>
<dbReference type="HOGENOM" id="CLU_095977_2_1_0"/>
<sequence length="196" mass="21359">MEWQGFFDGASRGNPGTGGAGAVLLCGGRPVWQAALPIELCTNNEAEYTALGLLLREIEQRGLRGASVFGDSQLVIRQVTGAWKIKEPRLAALAAPLIELAKTLGVSFRWVPREQNALADRLSNRAIDEGELVETFDVPDMEPVRGSASYRQVASGIWLVEENGETYAVDRTHGSCTCPEFAARGRCRHFKPEADD</sequence>
<dbReference type="CDD" id="cd09279">
    <property type="entry name" value="RNase_HI_like"/>
    <property type="match status" value="1"/>
</dbReference>
<keyword evidence="1" id="KW-0479">Metal-binding</keyword>
<accession>H0UMJ5</accession>
<evidence type="ECO:0000259" key="3">
    <source>
        <dbReference type="PROSITE" id="PS50966"/>
    </source>
</evidence>
<feature type="domain" description="RNase H type-1" evidence="2">
    <location>
        <begin position="1"/>
        <end position="128"/>
    </location>
</feature>
<dbReference type="PANTHER" id="PTHR46387">
    <property type="entry name" value="POLYNUCLEOTIDYL TRANSFERASE, RIBONUCLEASE H-LIKE SUPERFAMILY PROTEIN"/>
    <property type="match status" value="1"/>
</dbReference>
<dbReference type="GO" id="GO:0004523">
    <property type="term" value="F:RNA-DNA hybrid ribonuclease activity"/>
    <property type="evidence" value="ECO:0007669"/>
    <property type="project" value="InterPro"/>
</dbReference>
<dbReference type="STRING" id="885272.JonanDRAFT_1334"/>
<dbReference type="AlphaFoldDB" id="H0UMJ5"/>
<dbReference type="Proteomes" id="UP000003806">
    <property type="component" value="Chromosome"/>
</dbReference>
<dbReference type="InterPro" id="IPR036397">
    <property type="entry name" value="RNaseH_sf"/>
</dbReference>
<protein>
    <submittedName>
        <fullName evidence="4">Ribonuclease HI</fullName>
    </submittedName>
</protein>
<dbReference type="EMBL" id="CM001376">
    <property type="protein sequence ID" value="EHM13698.1"/>
    <property type="molecule type" value="Genomic_DNA"/>
</dbReference>
<evidence type="ECO:0000313" key="4">
    <source>
        <dbReference type="EMBL" id="EHM13698.1"/>
    </source>
</evidence>
<evidence type="ECO:0000256" key="1">
    <source>
        <dbReference type="PROSITE-ProRule" id="PRU00325"/>
    </source>
</evidence>
<dbReference type="InterPro" id="IPR007527">
    <property type="entry name" value="Znf_SWIM"/>
</dbReference>
<evidence type="ECO:0000313" key="5">
    <source>
        <dbReference type="Proteomes" id="UP000003806"/>
    </source>
</evidence>
<keyword evidence="5" id="KW-1185">Reference proteome</keyword>
<dbReference type="Pfam" id="PF13456">
    <property type="entry name" value="RVT_3"/>
    <property type="match status" value="1"/>
</dbReference>
<dbReference type="Gene3D" id="3.30.420.10">
    <property type="entry name" value="Ribonuclease H-like superfamily/Ribonuclease H"/>
    <property type="match status" value="1"/>
</dbReference>
<keyword evidence="1" id="KW-0862">Zinc</keyword>
<dbReference type="GO" id="GO:0008270">
    <property type="term" value="F:zinc ion binding"/>
    <property type="evidence" value="ECO:0007669"/>
    <property type="project" value="UniProtKB-KW"/>
</dbReference>
<dbReference type="InterPro" id="IPR012337">
    <property type="entry name" value="RNaseH-like_sf"/>
</dbReference>
<evidence type="ECO:0000259" key="2">
    <source>
        <dbReference type="PROSITE" id="PS50879"/>
    </source>
</evidence>
<keyword evidence="1" id="KW-0863">Zinc-finger</keyword>
<organism evidence="4 5">
    <name type="scientific">Jonquetella anthropi DSM 22815</name>
    <dbReference type="NCBI Taxonomy" id="885272"/>
    <lineage>
        <taxon>Bacteria</taxon>
        <taxon>Thermotogati</taxon>
        <taxon>Synergistota</taxon>
        <taxon>Synergistia</taxon>
        <taxon>Synergistales</taxon>
        <taxon>Dethiosulfovibrionaceae</taxon>
        <taxon>Jonquetella</taxon>
    </lineage>
</organism>
<dbReference type="GO" id="GO:0003676">
    <property type="term" value="F:nucleic acid binding"/>
    <property type="evidence" value="ECO:0007669"/>
    <property type="project" value="InterPro"/>
</dbReference>
<proteinExistence type="predicted"/>